<keyword evidence="2" id="KW-1185">Reference proteome</keyword>
<dbReference type="EMBL" id="CABFNQ020000592">
    <property type="protein sequence ID" value="CAH0019740.1"/>
    <property type="molecule type" value="Genomic_DNA"/>
</dbReference>
<sequence>MSRTPRSEDTGFIQRSLQPRDNSADSAITAQVELTSALGDLLVLIDSIRKLLTPGFFDDVNSSITNLADLLAPPFVNNPRTIVGRAGTLLDYIQPLIDEFKDFDLNSLIQLIAPIVVQLSSLLDNASKLLATDIANRIITFITKLCYFLTADLSSDISTLIAQLAPS</sequence>
<dbReference type="AlphaFoldDB" id="A0A9N9V5N1"/>
<reference evidence="1" key="1">
    <citation type="submission" date="2021-10" db="EMBL/GenBank/DDBJ databases">
        <authorList>
            <person name="Piombo E."/>
        </authorList>
    </citation>
    <scope>NUCLEOTIDE SEQUENCE</scope>
</reference>
<evidence type="ECO:0000313" key="2">
    <source>
        <dbReference type="Proteomes" id="UP000696573"/>
    </source>
</evidence>
<evidence type="ECO:0000313" key="1">
    <source>
        <dbReference type="EMBL" id="CAH0019740.1"/>
    </source>
</evidence>
<comment type="caution">
    <text evidence="1">The sequence shown here is derived from an EMBL/GenBank/DDBJ whole genome shotgun (WGS) entry which is preliminary data.</text>
</comment>
<proteinExistence type="predicted"/>
<accession>A0A9N9V5N1</accession>
<protein>
    <submittedName>
        <fullName evidence="1">Uncharacterized protein</fullName>
    </submittedName>
</protein>
<name>A0A9N9V5N1_9HYPO</name>
<organism evidence="1 2">
    <name type="scientific">Clonostachys rhizophaga</name>
    <dbReference type="NCBI Taxonomy" id="160324"/>
    <lineage>
        <taxon>Eukaryota</taxon>
        <taxon>Fungi</taxon>
        <taxon>Dikarya</taxon>
        <taxon>Ascomycota</taxon>
        <taxon>Pezizomycotina</taxon>
        <taxon>Sordariomycetes</taxon>
        <taxon>Hypocreomycetidae</taxon>
        <taxon>Hypocreales</taxon>
        <taxon>Bionectriaceae</taxon>
        <taxon>Clonostachys</taxon>
    </lineage>
</organism>
<dbReference type="OrthoDB" id="6090458at2759"/>
<dbReference type="Proteomes" id="UP000696573">
    <property type="component" value="Unassembled WGS sequence"/>
</dbReference>
<gene>
    <name evidence="1" type="ORF">CRHIZ90672A_00013764</name>
</gene>